<evidence type="ECO:0000313" key="3">
    <source>
        <dbReference type="Proteomes" id="UP000231343"/>
    </source>
</evidence>
<dbReference type="InterPro" id="IPR041633">
    <property type="entry name" value="Polbeta"/>
</dbReference>
<proteinExistence type="predicted"/>
<dbReference type="Proteomes" id="UP000231343">
    <property type="component" value="Unassembled WGS sequence"/>
</dbReference>
<dbReference type="AlphaFoldDB" id="A0A2H0XTV6"/>
<evidence type="ECO:0000259" key="1">
    <source>
        <dbReference type="Pfam" id="PF18765"/>
    </source>
</evidence>
<evidence type="ECO:0000313" key="2">
    <source>
        <dbReference type="EMBL" id="PIS28376.1"/>
    </source>
</evidence>
<reference evidence="2 3" key="1">
    <citation type="submission" date="2017-09" db="EMBL/GenBank/DDBJ databases">
        <title>Depth-based differentiation of microbial function through sediment-hosted aquifers and enrichment of novel symbionts in the deep terrestrial subsurface.</title>
        <authorList>
            <person name="Probst A.J."/>
            <person name="Ladd B."/>
            <person name="Jarett J.K."/>
            <person name="Geller-Mcgrath D.E."/>
            <person name="Sieber C.M."/>
            <person name="Emerson J.B."/>
            <person name="Anantharaman K."/>
            <person name="Thomas B.C."/>
            <person name="Malmstrom R."/>
            <person name="Stieglmeier M."/>
            <person name="Klingl A."/>
            <person name="Woyke T."/>
            <person name="Ryan C.M."/>
            <person name="Banfield J.F."/>
        </authorList>
    </citation>
    <scope>NUCLEOTIDE SEQUENCE [LARGE SCALE GENOMIC DNA]</scope>
    <source>
        <strain evidence="2">CG08_land_8_20_14_0_20_45_16</strain>
    </source>
</reference>
<accession>A0A2H0XTV6</accession>
<protein>
    <submittedName>
        <fullName evidence="2">Nucleotidyltransferase domain-containing protein</fullName>
    </submittedName>
</protein>
<gene>
    <name evidence="2" type="ORF">COT42_08375</name>
</gene>
<dbReference type="EMBL" id="PEYM01000136">
    <property type="protein sequence ID" value="PIS28376.1"/>
    <property type="molecule type" value="Genomic_DNA"/>
</dbReference>
<dbReference type="PANTHER" id="PTHR43852">
    <property type="entry name" value="NUCLEOTIDYLTRANSFERASE"/>
    <property type="match status" value="1"/>
</dbReference>
<feature type="domain" description="Polymerase beta nucleotidyltransferase" evidence="1">
    <location>
        <begin position="7"/>
        <end position="94"/>
    </location>
</feature>
<organism evidence="2 3">
    <name type="scientific">Candidatus Saganbacteria bacterium CG08_land_8_20_14_0_20_45_16</name>
    <dbReference type="NCBI Taxonomy" id="2014293"/>
    <lineage>
        <taxon>Bacteria</taxon>
        <taxon>Bacillati</taxon>
        <taxon>Saganbacteria</taxon>
    </lineage>
</organism>
<dbReference type="NCBIfam" id="NF047752">
    <property type="entry name" value="MntA_antitoxin"/>
    <property type="match status" value="1"/>
</dbReference>
<dbReference type="Pfam" id="PF18765">
    <property type="entry name" value="Polbeta"/>
    <property type="match status" value="1"/>
</dbReference>
<dbReference type="CDD" id="cd05403">
    <property type="entry name" value="NT_KNTase_like"/>
    <property type="match status" value="1"/>
</dbReference>
<keyword evidence="2" id="KW-0808">Transferase</keyword>
<dbReference type="PANTHER" id="PTHR43852:SF3">
    <property type="entry name" value="NUCLEOTIDYLTRANSFERASE"/>
    <property type="match status" value="1"/>
</dbReference>
<dbReference type="SUPFAM" id="SSF81301">
    <property type="entry name" value="Nucleotidyltransferase"/>
    <property type="match status" value="1"/>
</dbReference>
<dbReference type="GO" id="GO:0016740">
    <property type="term" value="F:transferase activity"/>
    <property type="evidence" value="ECO:0007669"/>
    <property type="project" value="UniProtKB-KW"/>
</dbReference>
<dbReference type="InterPro" id="IPR052930">
    <property type="entry name" value="TA_antitoxin_MntA"/>
</dbReference>
<comment type="caution">
    <text evidence="2">The sequence shown here is derived from an EMBL/GenBank/DDBJ whole genome shotgun (WGS) entry which is preliminary data.</text>
</comment>
<sequence length="129" mass="15138">MQPLINELVLFFEKREDLLLAFLFGSQAKNRAGKESDYDIAVWPKTQLSREAVNQLWQELESLLKTNVDLVLLPQARPTVAWSALRGKRLLIRDFKLYLNLFVNVSREAEDIQDFLIDYWHLKKRYAAA</sequence>
<dbReference type="InterPro" id="IPR043519">
    <property type="entry name" value="NT_sf"/>
</dbReference>
<name>A0A2H0XTV6_UNCSA</name>
<dbReference type="Gene3D" id="3.30.460.10">
    <property type="entry name" value="Beta Polymerase, domain 2"/>
    <property type="match status" value="1"/>
</dbReference>